<feature type="region of interest" description="Disordered" evidence="1">
    <location>
        <begin position="28"/>
        <end position="75"/>
    </location>
</feature>
<evidence type="ECO:0000256" key="2">
    <source>
        <dbReference type="SAM" id="SignalP"/>
    </source>
</evidence>
<organism evidence="3 4">
    <name type="scientific">Rubroshorea leprosula</name>
    <dbReference type="NCBI Taxonomy" id="152421"/>
    <lineage>
        <taxon>Eukaryota</taxon>
        <taxon>Viridiplantae</taxon>
        <taxon>Streptophyta</taxon>
        <taxon>Embryophyta</taxon>
        <taxon>Tracheophyta</taxon>
        <taxon>Spermatophyta</taxon>
        <taxon>Magnoliopsida</taxon>
        <taxon>eudicotyledons</taxon>
        <taxon>Gunneridae</taxon>
        <taxon>Pentapetalae</taxon>
        <taxon>rosids</taxon>
        <taxon>malvids</taxon>
        <taxon>Malvales</taxon>
        <taxon>Dipterocarpaceae</taxon>
        <taxon>Rubroshorea</taxon>
    </lineage>
</organism>
<gene>
    <name evidence="3" type="ORF">SLEP1_g16684</name>
</gene>
<feature type="signal peptide" evidence="2">
    <location>
        <begin position="1"/>
        <end position="20"/>
    </location>
</feature>
<feature type="chain" id="PRO_5043955201" evidence="2">
    <location>
        <begin position="21"/>
        <end position="75"/>
    </location>
</feature>
<dbReference type="PANTHER" id="PTHR34277">
    <property type="entry name" value="CLAVATA3/ESR (CLE)-RELATED PROTEIN 26"/>
    <property type="match status" value="1"/>
</dbReference>
<dbReference type="Proteomes" id="UP001054252">
    <property type="component" value="Unassembled WGS sequence"/>
</dbReference>
<keyword evidence="2" id="KW-0732">Signal</keyword>
<sequence length="75" mass="8397">MQFWLKVMVVMLVVSVLVAGKEEETVVVGDGSRSGDLNEKQNHKQPRSQRASDPFGVFFSSKRKVPNASDPLHNR</sequence>
<comment type="caution">
    <text evidence="3">The sequence shown here is derived from an EMBL/GenBank/DDBJ whole genome shotgun (WGS) entry which is preliminary data.</text>
</comment>
<dbReference type="AlphaFoldDB" id="A0AAV5J0U9"/>
<keyword evidence="4" id="KW-1185">Reference proteome</keyword>
<evidence type="ECO:0000256" key="1">
    <source>
        <dbReference type="SAM" id="MobiDB-lite"/>
    </source>
</evidence>
<evidence type="ECO:0000313" key="3">
    <source>
        <dbReference type="EMBL" id="GKV04531.1"/>
    </source>
</evidence>
<dbReference type="InterPro" id="IPR039316">
    <property type="entry name" value="CLE25/26"/>
</dbReference>
<reference evidence="3 4" key="1">
    <citation type="journal article" date="2021" name="Commun. Biol.">
        <title>The genome of Shorea leprosula (Dipterocarpaceae) highlights the ecological relevance of drought in aseasonal tropical rainforests.</title>
        <authorList>
            <person name="Ng K.K.S."/>
            <person name="Kobayashi M.J."/>
            <person name="Fawcett J.A."/>
            <person name="Hatakeyama M."/>
            <person name="Paape T."/>
            <person name="Ng C.H."/>
            <person name="Ang C.C."/>
            <person name="Tnah L.H."/>
            <person name="Lee C.T."/>
            <person name="Nishiyama T."/>
            <person name="Sese J."/>
            <person name="O'Brien M.J."/>
            <person name="Copetti D."/>
            <person name="Mohd Noor M.I."/>
            <person name="Ong R.C."/>
            <person name="Putra M."/>
            <person name="Sireger I.Z."/>
            <person name="Indrioko S."/>
            <person name="Kosugi Y."/>
            <person name="Izuno A."/>
            <person name="Isagi Y."/>
            <person name="Lee S.L."/>
            <person name="Shimizu K.K."/>
        </authorList>
    </citation>
    <scope>NUCLEOTIDE SEQUENCE [LARGE SCALE GENOMIC DNA]</scope>
    <source>
        <strain evidence="3">214</strain>
    </source>
</reference>
<proteinExistence type="predicted"/>
<accession>A0AAV5J0U9</accession>
<evidence type="ECO:0000313" key="4">
    <source>
        <dbReference type="Proteomes" id="UP001054252"/>
    </source>
</evidence>
<dbReference type="EMBL" id="BPVZ01000022">
    <property type="protein sequence ID" value="GKV04531.1"/>
    <property type="molecule type" value="Genomic_DNA"/>
</dbReference>
<protein>
    <submittedName>
        <fullName evidence="3">Uncharacterized protein</fullName>
    </submittedName>
</protein>
<name>A0AAV5J0U9_9ROSI</name>
<dbReference type="PANTHER" id="PTHR34277:SF1">
    <property type="entry name" value="CLAVATA3_ESR (CLE) GENE FAMILY MEMBER MTCLE20"/>
    <property type="match status" value="1"/>
</dbReference>